<accession>A0ABV1KG61</accession>
<proteinExistence type="predicted"/>
<keyword evidence="2" id="KW-1185">Reference proteome</keyword>
<reference evidence="1 2" key="1">
    <citation type="submission" date="2024-03" db="EMBL/GenBank/DDBJ databases">
        <title>Draft genome sequence of Pseudonocardia nematodicida JCM 31783.</title>
        <authorList>
            <person name="Butdee W."/>
            <person name="Duangmal K."/>
        </authorList>
    </citation>
    <scope>NUCLEOTIDE SEQUENCE [LARGE SCALE GENOMIC DNA]</scope>
    <source>
        <strain evidence="1 2">JCM 31783</strain>
    </source>
</reference>
<dbReference type="EMBL" id="JBEDNQ010000008">
    <property type="protein sequence ID" value="MEQ3552577.1"/>
    <property type="molecule type" value="Genomic_DNA"/>
</dbReference>
<evidence type="ECO:0000313" key="2">
    <source>
        <dbReference type="Proteomes" id="UP001494902"/>
    </source>
</evidence>
<comment type="caution">
    <text evidence="1">The sequence shown here is derived from an EMBL/GenBank/DDBJ whole genome shotgun (WGS) entry which is preliminary data.</text>
</comment>
<sequence length="327" mass="34529">MGQLEILDGDEILAREQQIDLLAVVRDALILHAKGYTTLPREAHMSWTTPAGAPARSLALPGALWGESPAVGLKIMNASLANIDRGIERASGWTFLFDVHTARPVAMLDARWISASRTAAYSLLTVSELGAPNLSKVAILGGGVLGRRHAELFREHLEVESLTFYDLNEEVAANIADVSGGDVAPTAESAVRNADVVVCTTTSTQGYIPSEWLAPGSIVAHVSLDDLMPQVFLDADLLVVDDWGLVEQGQGRVLGKMIAQGQIVRPSEAGESSSSTAARPVDCTLGQVLVGQHPGRAAPEDIIISNPFGMGILDVAVADALRRASSG</sequence>
<dbReference type="PIRSF" id="PIRSF001439">
    <property type="entry name" value="CryM"/>
    <property type="match status" value="1"/>
</dbReference>
<dbReference type="InterPro" id="IPR036291">
    <property type="entry name" value="NAD(P)-bd_dom_sf"/>
</dbReference>
<dbReference type="SUPFAM" id="SSF51735">
    <property type="entry name" value="NAD(P)-binding Rossmann-fold domains"/>
    <property type="match status" value="1"/>
</dbReference>
<dbReference type="Pfam" id="PF02423">
    <property type="entry name" value="OCD_Mu_crystall"/>
    <property type="match status" value="1"/>
</dbReference>
<dbReference type="PANTHER" id="PTHR13812">
    <property type="entry name" value="KETIMINE REDUCTASE MU-CRYSTALLIN"/>
    <property type="match status" value="1"/>
</dbReference>
<gene>
    <name evidence="1" type="ORF">WIS52_19055</name>
</gene>
<dbReference type="Proteomes" id="UP001494902">
    <property type="component" value="Unassembled WGS sequence"/>
</dbReference>
<protein>
    <submittedName>
        <fullName evidence="1">Ornithine cyclodeaminase</fullName>
    </submittedName>
</protein>
<dbReference type="RefSeq" id="WP_349299653.1">
    <property type="nucleotide sequence ID" value="NZ_JBEDNQ010000008.1"/>
</dbReference>
<dbReference type="InterPro" id="IPR023401">
    <property type="entry name" value="ODC_N"/>
</dbReference>
<organism evidence="1 2">
    <name type="scientific">Pseudonocardia nematodicida</name>
    <dbReference type="NCBI Taxonomy" id="1206997"/>
    <lineage>
        <taxon>Bacteria</taxon>
        <taxon>Bacillati</taxon>
        <taxon>Actinomycetota</taxon>
        <taxon>Actinomycetes</taxon>
        <taxon>Pseudonocardiales</taxon>
        <taxon>Pseudonocardiaceae</taxon>
        <taxon>Pseudonocardia</taxon>
    </lineage>
</organism>
<dbReference type="PANTHER" id="PTHR13812:SF19">
    <property type="entry name" value="KETIMINE REDUCTASE MU-CRYSTALLIN"/>
    <property type="match status" value="1"/>
</dbReference>
<dbReference type="InterPro" id="IPR003462">
    <property type="entry name" value="ODC_Mu_crystall"/>
</dbReference>
<name>A0ABV1KG61_9PSEU</name>
<dbReference type="Gene3D" id="3.40.50.720">
    <property type="entry name" value="NAD(P)-binding Rossmann-like Domain"/>
    <property type="match status" value="1"/>
</dbReference>
<dbReference type="Gene3D" id="3.30.1780.10">
    <property type="entry name" value="ornithine cyclodeaminase, domain 1"/>
    <property type="match status" value="1"/>
</dbReference>
<evidence type="ECO:0000313" key="1">
    <source>
        <dbReference type="EMBL" id="MEQ3552577.1"/>
    </source>
</evidence>